<sequence length="731" mass="81900">MAREFSSLSPIEQHAYRNYGSEAEYAAAHDNLLRQHFSGQHAGYGNRGGTLPWRANDAQRANYWQSQQTRGGDNNSAATSSVARPIGSDFSDLRQAAQDLMARDRTRLSGAGAPVYRGRQTVPMSALEQRRRQLETKFRNEPAPYSQEASKAFNKQAMGFSPEQTSSLVDRLGRGSSNFAEDIALRKLQKQFGSFYDGREDNFRRKVYKDLDQSLPLSRVAFNNTSEQAKNLNAGYNEALGNTFNALGSQERAKREGLTGMLGSFGNQEHTYGNLKNQADRATFDREVNAPYKKMNSLSSLLNTYGGNADNMSTAEEASNIAVLKKAMQTYQSPTASYPGQKVASMTPELEQSHILLQRLNHDYDDKSADERRTLASSLDERVNVGTRAIDSLDDSFLPQEQNYDAETKRAIKLARNKVAASNIQRGVFGSQSHQAQTEAAIRNVLRDRFGGRTNLLNDTLRGSLSNLNTQDSDDITRLGSLGRQGLNEYKNALNSIQSLNNQGVTSWSNNQAGLNTQMQNFDDEENWEWPHLRGNRNASSNPHISGISTQGGINQGITNQVNTQAMNANAPIAPYSEVERAAIPNVESINNDEQLRNAMNPPQPDLPFPASWDAYRALGGNDRNRLMQLYPEQAERARVEGSVYWSNPNRRQQEAERIRRLNEEHAARINQEAMNRLRGINPVVESTGRDWRYYSGISDEARTFNSNYPHWRIMPNDNHLAIRARELGLT</sequence>
<feature type="region of interest" description="Disordered" evidence="1">
    <location>
        <begin position="65"/>
        <end position="84"/>
    </location>
</feature>
<evidence type="ECO:0000313" key="2">
    <source>
        <dbReference type="EMBL" id="CAB4197413.1"/>
    </source>
</evidence>
<protein>
    <submittedName>
        <fullName evidence="2">Uncharacterized protein</fullName>
    </submittedName>
</protein>
<evidence type="ECO:0000256" key="1">
    <source>
        <dbReference type="SAM" id="MobiDB-lite"/>
    </source>
</evidence>
<feature type="compositionally biased region" description="Polar residues" evidence="1">
    <location>
        <begin position="65"/>
        <end position="82"/>
    </location>
</feature>
<organism evidence="2">
    <name type="scientific">uncultured Caudovirales phage</name>
    <dbReference type="NCBI Taxonomy" id="2100421"/>
    <lineage>
        <taxon>Viruses</taxon>
        <taxon>Duplodnaviria</taxon>
        <taxon>Heunggongvirae</taxon>
        <taxon>Uroviricota</taxon>
        <taxon>Caudoviricetes</taxon>
        <taxon>Peduoviridae</taxon>
        <taxon>Maltschvirus</taxon>
        <taxon>Maltschvirus maltsch</taxon>
    </lineage>
</organism>
<name>A0A6J5RJ25_9CAUD</name>
<gene>
    <name evidence="2" type="ORF">UFOVP1311_13</name>
</gene>
<proteinExistence type="predicted"/>
<reference evidence="2" key="1">
    <citation type="submission" date="2020-05" db="EMBL/GenBank/DDBJ databases">
        <authorList>
            <person name="Chiriac C."/>
            <person name="Salcher M."/>
            <person name="Ghai R."/>
            <person name="Kavagutti S V."/>
        </authorList>
    </citation>
    <scope>NUCLEOTIDE SEQUENCE</scope>
</reference>
<dbReference type="EMBL" id="LR797257">
    <property type="protein sequence ID" value="CAB4197413.1"/>
    <property type="molecule type" value="Genomic_DNA"/>
</dbReference>
<accession>A0A6J5RJ25</accession>